<dbReference type="Proteomes" id="UP001221546">
    <property type="component" value="Chromosome"/>
</dbReference>
<name>A0ABY8JIE9_9BRAD</name>
<reference evidence="1 2" key="1">
    <citation type="submission" date="2023-04" db="EMBL/GenBank/DDBJ databases">
        <title>Australian commercial rhizobial inoculants.</title>
        <authorList>
            <person name="Kohlmeier M.G."/>
            <person name="O'Hara G.W."/>
            <person name="Colombi E."/>
            <person name="Ramsay J.P."/>
            <person name="Terpolilli J."/>
        </authorList>
    </citation>
    <scope>NUCLEOTIDE SEQUENCE [LARGE SCALE GENOMIC DNA]</scope>
    <source>
        <strain evidence="1 2">CB627</strain>
    </source>
</reference>
<evidence type="ECO:0000313" key="1">
    <source>
        <dbReference type="EMBL" id="WFU65390.1"/>
    </source>
</evidence>
<accession>A0ABY8JIE9</accession>
<dbReference type="RefSeq" id="WP_141340624.1">
    <property type="nucleotide sequence ID" value="NZ_CP121646.1"/>
</dbReference>
<organism evidence="1 2">
    <name type="scientific">Bradyrhizobium brasilense</name>
    <dbReference type="NCBI Taxonomy" id="1419277"/>
    <lineage>
        <taxon>Bacteria</taxon>
        <taxon>Pseudomonadati</taxon>
        <taxon>Pseudomonadota</taxon>
        <taxon>Alphaproteobacteria</taxon>
        <taxon>Hyphomicrobiales</taxon>
        <taxon>Nitrobacteraceae</taxon>
        <taxon>Bradyrhizobium</taxon>
    </lineage>
</organism>
<gene>
    <name evidence="1" type="ORF">QA636_07605</name>
</gene>
<sequence length="99" mass="11301">MGWGSWHWLVRFAGARHERLFRLRQHYAYKFSVASSVDGFKKQAPELEQGIAATAFYELTFNPATRMDVNSTDSRYPNPAMEWIMKNLGGPSTEKDAAT</sequence>
<evidence type="ECO:0000313" key="2">
    <source>
        <dbReference type="Proteomes" id="UP001221546"/>
    </source>
</evidence>
<dbReference type="EMBL" id="CP121646">
    <property type="protein sequence ID" value="WFU65390.1"/>
    <property type="molecule type" value="Genomic_DNA"/>
</dbReference>
<proteinExistence type="predicted"/>
<keyword evidence="2" id="KW-1185">Reference proteome</keyword>
<protein>
    <submittedName>
        <fullName evidence="1">Uncharacterized protein</fullName>
    </submittedName>
</protein>